<gene>
    <name evidence="2" type="ORF">VCR5J5_720043</name>
</gene>
<evidence type="ECO:0000313" key="2">
    <source>
        <dbReference type="EMBL" id="CDT58457.1"/>
    </source>
</evidence>
<dbReference type="InterPro" id="IPR023214">
    <property type="entry name" value="HAD_sf"/>
</dbReference>
<sequence length="331" mass="37360">MVVAMKKINLLSVAILSSLSFSSFAKDCDPNLLPSWKDSESKSAIVDFVGQTTKAESDTFVAVQDRIAVFDNDGTLWSEKPYYFQLAFALDRVKEMAPEHPEWKTEAPFKFVLEDDVKSVLGSGEEGLLKIIMATHSGMTVEQYQKDVEQWLAAAKDARFNKAYTDLTYQPMKEMLTYLQEHDFKTYIVSGGGVDFMRAWAPEAYNIPPEQIIGSALKYNYSYNDGKPTVTKDSSILTIDDKAGKVTNIQHIIGKKPILAVGNSDGDQAMMQWATSQPNSMAMIVHHTDAEREWQYDRKSHVGKLDKALDEANSRDDWTLIDMKSDWCEVY</sequence>
<evidence type="ECO:0000313" key="3">
    <source>
        <dbReference type="Proteomes" id="UP000049495"/>
    </source>
</evidence>
<protein>
    <submittedName>
        <fullName evidence="2">Nonspecific acid phosphatase</fullName>
    </submittedName>
</protein>
<reference evidence="3" key="1">
    <citation type="submission" date="2014-06" db="EMBL/GenBank/DDBJ databases">
        <authorList>
            <person name="Le Roux Frederique"/>
        </authorList>
    </citation>
    <scope>NUCLEOTIDE SEQUENCE [LARGE SCALE GENOMIC DNA]</scope>
    <source>
        <strain evidence="3">J5-5</strain>
    </source>
</reference>
<dbReference type="AlphaFoldDB" id="A0A822N392"/>
<organism evidence="2 3">
    <name type="scientific">Vibrio crassostreae</name>
    <dbReference type="NCBI Taxonomy" id="246167"/>
    <lineage>
        <taxon>Bacteria</taxon>
        <taxon>Pseudomonadati</taxon>
        <taxon>Pseudomonadota</taxon>
        <taxon>Gammaproteobacteria</taxon>
        <taxon>Vibrionales</taxon>
        <taxon>Vibrionaceae</taxon>
        <taxon>Vibrio</taxon>
    </lineage>
</organism>
<dbReference type="InterPro" id="IPR036412">
    <property type="entry name" value="HAD-like_sf"/>
</dbReference>
<proteinExistence type="predicted"/>
<feature type="chain" id="PRO_5032969532" evidence="1">
    <location>
        <begin position="26"/>
        <end position="331"/>
    </location>
</feature>
<dbReference type="PANTHER" id="PTHR43344">
    <property type="entry name" value="PHOSPHOSERINE PHOSPHATASE"/>
    <property type="match status" value="1"/>
</dbReference>
<dbReference type="EMBL" id="CCJV01000136">
    <property type="protein sequence ID" value="CDT58457.1"/>
    <property type="molecule type" value="Genomic_DNA"/>
</dbReference>
<dbReference type="Gene3D" id="3.40.50.1000">
    <property type="entry name" value="HAD superfamily/HAD-like"/>
    <property type="match status" value="1"/>
</dbReference>
<feature type="signal peptide" evidence="1">
    <location>
        <begin position="1"/>
        <end position="25"/>
    </location>
</feature>
<comment type="caution">
    <text evidence="2">The sequence shown here is derived from an EMBL/GenBank/DDBJ whole genome shotgun (WGS) entry which is preliminary data.</text>
</comment>
<dbReference type="SUPFAM" id="SSF56784">
    <property type="entry name" value="HAD-like"/>
    <property type="match status" value="1"/>
</dbReference>
<accession>A0A822N392</accession>
<dbReference type="InterPro" id="IPR050582">
    <property type="entry name" value="HAD-like_SerB"/>
</dbReference>
<dbReference type="CDD" id="cd01427">
    <property type="entry name" value="HAD_like"/>
    <property type="match status" value="1"/>
</dbReference>
<evidence type="ECO:0000256" key="1">
    <source>
        <dbReference type="SAM" id="SignalP"/>
    </source>
</evidence>
<dbReference type="Pfam" id="PF12710">
    <property type="entry name" value="HAD"/>
    <property type="match status" value="1"/>
</dbReference>
<dbReference type="Proteomes" id="UP000049495">
    <property type="component" value="Unassembled WGS sequence"/>
</dbReference>
<name>A0A822N392_9VIBR</name>
<keyword evidence="1" id="KW-0732">Signal</keyword>